<dbReference type="PANTHER" id="PTHR10093">
    <property type="entry name" value="IRON-SULFUR CLUSTER ASSEMBLY ENZYME NIFU HOMOLOG"/>
    <property type="match status" value="1"/>
</dbReference>
<dbReference type="GO" id="GO:0051536">
    <property type="term" value="F:iron-sulfur cluster binding"/>
    <property type="evidence" value="ECO:0007669"/>
    <property type="project" value="InterPro"/>
</dbReference>
<evidence type="ECO:0000313" key="2">
    <source>
        <dbReference type="EMBL" id="KKS30505.1"/>
    </source>
</evidence>
<sequence>MSDLYQEIILEHAKYPHHFGELQHPTHTLKGVNARCGDMLELQLIVVNGKIQEVAWKGNGCAISTASSSILSDLIKGKTIAYAKKVSIKDLLKEMPIATTRKSYC</sequence>
<comment type="caution">
    <text evidence="2">The sequence shown here is derived from an EMBL/GenBank/DDBJ whole genome shotgun (WGS) entry which is preliminary data.</text>
</comment>
<dbReference type="Proteomes" id="UP000034160">
    <property type="component" value="Unassembled WGS sequence"/>
</dbReference>
<feature type="domain" description="NIF system FeS cluster assembly NifU N-terminal" evidence="1">
    <location>
        <begin position="5"/>
        <end position="97"/>
    </location>
</feature>
<dbReference type="EMBL" id="LCCN01000036">
    <property type="protein sequence ID" value="KKS30505.1"/>
    <property type="molecule type" value="Genomic_DNA"/>
</dbReference>
<evidence type="ECO:0000313" key="3">
    <source>
        <dbReference type="Proteomes" id="UP000034160"/>
    </source>
</evidence>
<accession>A0A0G0Y0Z0</accession>
<evidence type="ECO:0000259" key="1">
    <source>
        <dbReference type="Pfam" id="PF01592"/>
    </source>
</evidence>
<name>A0A0G0Y0Z0_9BACT</name>
<gene>
    <name evidence="2" type="ORF">UU93_C0036G0002</name>
</gene>
<dbReference type="SUPFAM" id="SSF82649">
    <property type="entry name" value="SufE/NifU"/>
    <property type="match status" value="1"/>
</dbReference>
<dbReference type="Pfam" id="PF01592">
    <property type="entry name" value="NifU_N"/>
    <property type="match status" value="1"/>
</dbReference>
<dbReference type="AlphaFoldDB" id="A0A0G0Y0Z0"/>
<dbReference type="CDD" id="cd06664">
    <property type="entry name" value="IscU_like"/>
    <property type="match status" value="1"/>
</dbReference>
<organism evidence="2 3">
    <name type="scientific">Candidatus Amesbacteria bacterium GW2011_GWA2_42_12</name>
    <dbReference type="NCBI Taxonomy" id="1618356"/>
    <lineage>
        <taxon>Bacteria</taxon>
        <taxon>Candidatus Amesiibacteriota</taxon>
    </lineage>
</organism>
<protein>
    <submittedName>
        <fullName evidence="2">NifU family SUF system FeS assembly protein</fullName>
    </submittedName>
</protein>
<reference evidence="2 3" key="1">
    <citation type="journal article" date="2015" name="Nature">
        <title>rRNA introns, odd ribosomes, and small enigmatic genomes across a large radiation of phyla.</title>
        <authorList>
            <person name="Brown C.T."/>
            <person name="Hug L.A."/>
            <person name="Thomas B.C."/>
            <person name="Sharon I."/>
            <person name="Castelle C.J."/>
            <person name="Singh A."/>
            <person name="Wilkins M.J."/>
            <person name="Williams K.H."/>
            <person name="Banfield J.F."/>
        </authorList>
    </citation>
    <scope>NUCLEOTIDE SEQUENCE [LARGE SCALE GENOMIC DNA]</scope>
</reference>
<dbReference type="GO" id="GO:0005506">
    <property type="term" value="F:iron ion binding"/>
    <property type="evidence" value="ECO:0007669"/>
    <property type="project" value="InterPro"/>
</dbReference>
<dbReference type="STRING" id="1618356.UU93_C0036G0002"/>
<dbReference type="InterPro" id="IPR002871">
    <property type="entry name" value="NIF_FeS_clus_asmbl_NifU_N"/>
</dbReference>
<dbReference type="GO" id="GO:0016226">
    <property type="term" value="P:iron-sulfur cluster assembly"/>
    <property type="evidence" value="ECO:0007669"/>
    <property type="project" value="InterPro"/>
</dbReference>
<dbReference type="Gene3D" id="3.90.1010.10">
    <property type="match status" value="1"/>
</dbReference>
<proteinExistence type="predicted"/>